<evidence type="ECO:0000256" key="1">
    <source>
        <dbReference type="SAM" id="MobiDB-lite"/>
    </source>
</evidence>
<reference evidence="3 4" key="1">
    <citation type="submission" date="2024-01" db="EMBL/GenBank/DDBJ databases">
        <title>The genomes of 5 underutilized Papilionoideae crops provide insights into root nodulation and disease resistance.</title>
        <authorList>
            <person name="Yuan L."/>
        </authorList>
    </citation>
    <scope>NUCLEOTIDE SEQUENCE [LARGE SCALE GENOMIC DNA]</scope>
    <source>
        <strain evidence="3">LY-2023</strain>
        <tissue evidence="3">Leaf</tissue>
    </source>
</reference>
<name>A0AAN9JNX6_CLITE</name>
<accession>A0AAN9JNX6</accession>
<feature type="compositionally biased region" description="Polar residues" evidence="1">
    <location>
        <begin position="1"/>
        <end position="22"/>
    </location>
</feature>
<feature type="region of interest" description="Disordered" evidence="1">
    <location>
        <begin position="1"/>
        <end position="26"/>
    </location>
</feature>
<sequence>MVSPSSSKQDCTMHSTSEQPLNPNAEPFRLQPKQQFFVPHPNDYFHHYFYYYYVHPCSYRFYPPMKNDATSYPKMKPGSFRKRVSAKGKWRCHSNTGERVKGAKEKEKKVLEGCRASRATVIPFPSTVEEAEASCITTVMIRNNKSLGDPDDWSRFDFVYLPMDYRKHVYEEKLSNLGYAFVNFNTPAAAFNFYQNFQGLKWSVADNKKICEICVAQYQGKDVLKRIFEQKIFRCDRRDFLPVVFSEGRDGLNRRIQGSYGFLCFHYPPEIDRVTIQGELETWVSDHF</sequence>
<dbReference type="EMBL" id="JAYKXN010000003">
    <property type="protein sequence ID" value="KAK7301297.1"/>
    <property type="molecule type" value="Genomic_DNA"/>
</dbReference>
<dbReference type="Pfam" id="PF04059">
    <property type="entry name" value="RRM_2"/>
    <property type="match status" value="1"/>
</dbReference>
<evidence type="ECO:0000313" key="4">
    <source>
        <dbReference type="Proteomes" id="UP001359559"/>
    </source>
</evidence>
<proteinExistence type="predicted"/>
<dbReference type="InterPro" id="IPR007201">
    <property type="entry name" value="Mei2-like_Rrm_C"/>
</dbReference>
<organism evidence="3 4">
    <name type="scientific">Clitoria ternatea</name>
    <name type="common">Butterfly pea</name>
    <dbReference type="NCBI Taxonomy" id="43366"/>
    <lineage>
        <taxon>Eukaryota</taxon>
        <taxon>Viridiplantae</taxon>
        <taxon>Streptophyta</taxon>
        <taxon>Embryophyta</taxon>
        <taxon>Tracheophyta</taxon>
        <taxon>Spermatophyta</taxon>
        <taxon>Magnoliopsida</taxon>
        <taxon>eudicotyledons</taxon>
        <taxon>Gunneridae</taxon>
        <taxon>Pentapetalae</taxon>
        <taxon>rosids</taxon>
        <taxon>fabids</taxon>
        <taxon>Fabales</taxon>
        <taxon>Fabaceae</taxon>
        <taxon>Papilionoideae</taxon>
        <taxon>50 kb inversion clade</taxon>
        <taxon>NPAAA clade</taxon>
        <taxon>indigoferoid/millettioid clade</taxon>
        <taxon>Phaseoleae</taxon>
        <taxon>Clitoria</taxon>
    </lineage>
</organism>
<dbReference type="AlphaFoldDB" id="A0AAN9JNX6"/>
<evidence type="ECO:0000259" key="2">
    <source>
        <dbReference type="Pfam" id="PF04059"/>
    </source>
</evidence>
<feature type="domain" description="Mei2-like C-terminal RNA recognition motif" evidence="2">
    <location>
        <begin position="153"/>
        <end position="226"/>
    </location>
</feature>
<protein>
    <recommendedName>
        <fullName evidence="2">Mei2-like C-terminal RNA recognition motif domain-containing protein</fullName>
    </recommendedName>
</protein>
<evidence type="ECO:0000313" key="3">
    <source>
        <dbReference type="EMBL" id="KAK7301297.1"/>
    </source>
</evidence>
<gene>
    <name evidence="3" type="ORF">RJT34_12158</name>
</gene>
<comment type="caution">
    <text evidence="3">The sequence shown here is derived from an EMBL/GenBank/DDBJ whole genome shotgun (WGS) entry which is preliminary data.</text>
</comment>
<dbReference type="Proteomes" id="UP001359559">
    <property type="component" value="Unassembled WGS sequence"/>
</dbReference>
<keyword evidence="4" id="KW-1185">Reference proteome</keyword>